<accession>A0A2W7RB57</accession>
<evidence type="ECO:0000313" key="2">
    <source>
        <dbReference type="EMBL" id="PZX58208.1"/>
    </source>
</evidence>
<dbReference type="PROSITE" id="PS51257">
    <property type="entry name" value="PROKAR_LIPOPROTEIN"/>
    <property type="match status" value="1"/>
</dbReference>
<dbReference type="AlphaFoldDB" id="A0A2W7RB57"/>
<dbReference type="InterPro" id="IPR025921">
    <property type="entry name" value="HmuY"/>
</dbReference>
<organism evidence="2 3">
    <name type="scientific">Algoriphagus chordae</name>
    <dbReference type="NCBI Taxonomy" id="237019"/>
    <lineage>
        <taxon>Bacteria</taxon>
        <taxon>Pseudomonadati</taxon>
        <taxon>Bacteroidota</taxon>
        <taxon>Cytophagia</taxon>
        <taxon>Cytophagales</taxon>
        <taxon>Cyclobacteriaceae</taxon>
        <taxon>Algoriphagus</taxon>
    </lineage>
</organism>
<gene>
    <name evidence="2" type="ORF">LV85_00394</name>
</gene>
<dbReference type="RefSeq" id="WP_111316480.1">
    <property type="nucleotide sequence ID" value="NZ_QKZT01000001.1"/>
</dbReference>
<protein>
    <submittedName>
        <fullName evidence="2">Heme-binding HmuY-like protein</fullName>
    </submittedName>
</protein>
<keyword evidence="1" id="KW-0732">Signal</keyword>
<feature type="chain" id="PRO_5016077024" evidence="1">
    <location>
        <begin position="25"/>
        <end position="355"/>
    </location>
</feature>
<reference evidence="2 3" key="1">
    <citation type="submission" date="2018-06" db="EMBL/GenBank/DDBJ databases">
        <title>Genomic Encyclopedia of Archaeal and Bacterial Type Strains, Phase II (KMG-II): from individual species to whole genera.</title>
        <authorList>
            <person name="Goeker M."/>
        </authorList>
    </citation>
    <scope>NUCLEOTIDE SEQUENCE [LARGE SCALE GENOMIC DNA]</scope>
    <source>
        <strain evidence="2 3">DSM 19830</strain>
    </source>
</reference>
<feature type="signal peptide" evidence="1">
    <location>
        <begin position="1"/>
        <end position="24"/>
    </location>
</feature>
<dbReference type="EMBL" id="QKZT01000001">
    <property type="protein sequence ID" value="PZX58208.1"/>
    <property type="molecule type" value="Genomic_DNA"/>
</dbReference>
<keyword evidence="3" id="KW-1185">Reference proteome</keyword>
<comment type="caution">
    <text evidence="2">The sequence shown here is derived from an EMBL/GenBank/DDBJ whole genome shotgun (WGS) entry which is preliminary data.</text>
</comment>
<evidence type="ECO:0000313" key="3">
    <source>
        <dbReference type="Proteomes" id="UP000248882"/>
    </source>
</evidence>
<proteinExistence type="predicted"/>
<dbReference type="OrthoDB" id="1091850at2"/>
<name>A0A2W7RB57_9BACT</name>
<sequence length="355" mass="37739">MKQVRILSFAALAAGMGLFSSCNDDDPKPVVIPPSESGLIEVDGGGSTYPNTAYIDLSTGEQTAIQRESWDLAFSSGSDFKVLINGTTGAMASSTGKTDISQVGADEIAAAEASGELILTFTNLEGILHVDDAANPLSNTAIAAISPTAGDNEVYLLNRGTSEATERPWKKIRITRNGTGYTLEHADADSDTFTSLEVSKNSEGNLVYVSFEDGIVEVEPAKTAWDIAWTAGTSSTPYPDATNGTLAYFFQDLVYNNIYGGVGAAQVLEADIAYADFTEEDVFSLSFETADRLVIGSSWRSGGGPPGTPAPAVKTDIYYVVKDADANIYKVRFLSLTKDGERGMPTFEYELVVEG</sequence>
<evidence type="ECO:0000256" key="1">
    <source>
        <dbReference type="SAM" id="SignalP"/>
    </source>
</evidence>
<dbReference type="Pfam" id="PF14064">
    <property type="entry name" value="HmuY"/>
    <property type="match status" value="2"/>
</dbReference>
<dbReference type="CDD" id="cd12105">
    <property type="entry name" value="HmuY"/>
    <property type="match status" value="1"/>
</dbReference>
<dbReference type="Proteomes" id="UP000248882">
    <property type="component" value="Unassembled WGS sequence"/>
</dbReference>